<dbReference type="InterPro" id="IPR035093">
    <property type="entry name" value="RelE/ParE_toxin_dom_sf"/>
</dbReference>
<sequence>MKLAWLPTALTDRASIVRLIAKDSPRAAREQGDRIRNQAINLRDHPEMGRSGRLPRARELVIGGTPFLVIYRIGQQQVEILRVIHGAQQWPPKR</sequence>
<dbReference type="EMBL" id="BSPC01000017">
    <property type="protein sequence ID" value="GLS19041.1"/>
    <property type="molecule type" value="Genomic_DNA"/>
</dbReference>
<organism evidence="3 4">
    <name type="scientific">Labrys miyagiensis</name>
    <dbReference type="NCBI Taxonomy" id="346912"/>
    <lineage>
        <taxon>Bacteria</taxon>
        <taxon>Pseudomonadati</taxon>
        <taxon>Pseudomonadota</taxon>
        <taxon>Alphaproteobacteria</taxon>
        <taxon>Hyphomicrobiales</taxon>
        <taxon>Xanthobacteraceae</taxon>
        <taxon>Labrys</taxon>
    </lineage>
</organism>
<keyword evidence="2" id="KW-1277">Toxin-antitoxin system</keyword>
<evidence type="ECO:0008006" key="5">
    <source>
        <dbReference type="Google" id="ProtNLM"/>
    </source>
</evidence>
<evidence type="ECO:0000256" key="2">
    <source>
        <dbReference type="ARBA" id="ARBA00022649"/>
    </source>
</evidence>
<comment type="caution">
    <text evidence="3">The sequence shown here is derived from an EMBL/GenBank/DDBJ whole genome shotgun (WGS) entry which is preliminary data.</text>
</comment>
<dbReference type="InterPro" id="IPR007712">
    <property type="entry name" value="RelE/ParE_toxin"/>
</dbReference>
<dbReference type="InterPro" id="IPR051803">
    <property type="entry name" value="TA_system_RelE-like_toxin"/>
</dbReference>
<dbReference type="Gene3D" id="3.30.2310.20">
    <property type="entry name" value="RelE-like"/>
    <property type="match status" value="1"/>
</dbReference>
<proteinExistence type="inferred from homology"/>
<keyword evidence="4" id="KW-1185">Reference proteome</keyword>
<evidence type="ECO:0000256" key="1">
    <source>
        <dbReference type="ARBA" id="ARBA00006226"/>
    </source>
</evidence>
<dbReference type="PANTHER" id="PTHR33755:SF6">
    <property type="entry name" value="PLASMID STABILIZATION SYSTEM PROTEIN"/>
    <property type="match status" value="1"/>
</dbReference>
<dbReference type="Pfam" id="PF05016">
    <property type="entry name" value="ParE_toxin"/>
    <property type="match status" value="1"/>
</dbReference>
<name>A0ABQ6CLD4_9HYPH</name>
<evidence type="ECO:0000313" key="3">
    <source>
        <dbReference type="EMBL" id="GLS19041.1"/>
    </source>
</evidence>
<dbReference type="PANTHER" id="PTHR33755">
    <property type="entry name" value="TOXIN PARE1-RELATED"/>
    <property type="match status" value="1"/>
</dbReference>
<dbReference type="NCBIfam" id="TIGR02385">
    <property type="entry name" value="RelE_StbE"/>
    <property type="match status" value="1"/>
</dbReference>
<evidence type="ECO:0000313" key="4">
    <source>
        <dbReference type="Proteomes" id="UP001156882"/>
    </source>
</evidence>
<reference evidence="4" key="1">
    <citation type="journal article" date="2019" name="Int. J. Syst. Evol. Microbiol.">
        <title>The Global Catalogue of Microorganisms (GCM) 10K type strain sequencing project: providing services to taxonomists for standard genome sequencing and annotation.</title>
        <authorList>
            <consortium name="The Broad Institute Genomics Platform"/>
            <consortium name="The Broad Institute Genome Sequencing Center for Infectious Disease"/>
            <person name="Wu L."/>
            <person name="Ma J."/>
        </authorList>
    </citation>
    <scope>NUCLEOTIDE SEQUENCE [LARGE SCALE GENOMIC DNA]</scope>
    <source>
        <strain evidence="4">NBRC 101365</strain>
    </source>
</reference>
<comment type="similarity">
    <text evidence="1">Belongs to the RelE toxin family.</text>
</comment>
<gene>
    <name evidence="3" type="ORF">GCM10007874_20580</name>
</gene>
<protein>
    <recommendedName>
        <fullName evidence="5">Addiction module toxin, RelE/StbE family</fullName>
    </recommendedName>
</protein>
<dbReference type="RefSeq" id="WP_284311920.1">
    <property type="nucleotide sequence ID" value="NZ_BSPC01000017.1"/>
</dbReference>
<dbReference type="Proteomes" id="UP001156882">
    <property type="component" value="Unassembled WGS sequence"/>
</dbReference>
<accession>A0ABQ6CLD4</accession>